<dbReference type="InterPro" id="IPR009061">
    <property type="entry name" value="DNA-bd_dom_put_sf"/>
</dbReference>
<dbReference type="AlphaFoldDB" id="Q3SIK2"/>
<dbReference type="Pfam" id="PF12728">
    <property type="entry name" value="HTH_17"/>
    <property type="match status" value="1"/>
</dbReference>
<evidence type="ECO:0000313" key="3">
    <source>
        <dbReference type="Proteomes" id="UP000008291"/>
    </source>
</evidence>
<feature type="domain" description="Helix-turn-helix" evidence="1">
    <location>
        <begin position="8"/>
        <end position="56"/>
    </location>
</feature>
<keyword evidence="3" id="KW-1185">Reference proteome</keyword>
<proteinExistence type="predicted"/>
<evidence type="ECO:0000313" key="2">
    <source>
        <dbReference type="EMBL" id="AAZ97526.1"/>
    </source>
</evidence>
<organism evidence="2 3">
    <name type="scientific">Thiobacillus denitrificans (strain ATCC 25259 / T1)</name>
    <dbReference type="NCBI Taxonomy" id="292415"/>
    <lineage>
        <taxon>Bacteria</taxon>
        <taxon>Pseudomonadati</taxon>
        <taxon>Pseudomonadota</taxon>
        <taxon>Betaproteobacteria</taxon>
        <taxon>Nitrosomonadales</taxon>
        <taxon>Thiobacillaceae</taxon>
        <taxon>Thiobacillus</taxon>
    </lineage>
</organism>
<evidence type="ECO:0000259" key="1">
    <source>
        <dbReference type="Pfam" id="PF12728"/>
    </source>
</evidence>
<gene>
    <name evidence="2" type="ordered locus">Tbd_1573</name>
</gene>
<dbReference type="RefSeq" id="WP_011312085.1">
    <property type="nucleotide sequence ID" value="NC_007404.1"/>
</dbReference>
<dbReference type="OrthoDB" id="9182156at2"/>
<sequence>MDLVEHILTTEDMMAVLRVSRRTLDDYLAKNKLPQHFRIGRRVYWHRQVVEAWLRQLGEVGGD</sequence>
<dbReference type="KEGG" id="tbd:Tbd_1573"/>
<dbReference type="eggNOG" id="COG3311">
    <property type="taxonomic scope" value="Bacteria"/>
</dbReference>
<dbReference type="HOGENOM" id="CLU_2884521_0_0_4"/>
<dbReference type="SUPFAM" id="SSF46955">
    <property type="entry name" value="Putative DNA-binding domain"/>
    <property type="match status" value="1"/>
</dbReference>
<dbReference type="Gene3D" id="1.10.238.160">
    <property type="match status" value="1"/>
</dbReference>
<dbReference type="Proteomes" id="UP000008291">
    <property type="component" value="Chromosome"/>
</dbReference>
<dbReference type="InterPro" id="IPR041657">
    <property type="entry name" value="HTH_17"/>
</dbReference>
<dbReference type="EMBL" id="CP000116">
    <property type="protein sequence ID" value="AAZ97526.1"/>
    <property type="molecule type" value="Genomic_DNA"/>
</dbReference>
<reference evidence="2 3" key="1">
    <citation type="journal article" date="2006" name="J. Bacteriol.">
        <title>The genome sequence of the obligately chemolithoautotrophic, facultatively anaerobic bacterium Thiobacillus denitrificans.</title>
        <authorList>
            <person name="Beller H.R."/>
            <person name="Chain P.S."/>
            <person name="Letain T.E."/>
            <person name="Chakicherla A."/>
            <person name="Larimer F.W."/>
            <person name="Richardson P.M."/>
            <person name="Coleman M.A."/>
            <person name="Wood A.P."/>
            <person name="Kelly D.P."/>
        </authorList>
    </citation>
    <scope>NUCLEOTIDE SEQUENCE [LARGE SCALE GENOMIC DNA]</scope>
    <source>
        <strain evidence="2 3">ATCC 25259</strain>
    </source>
</reference>
<name>Q3SIK2_THIDA</name>
<protein>
    <submittedName>
        <fullName evidence="2">Possible Transcriptional Regulator</fullName>
    </submittedName>
</protein>
<accession>Q3SIK2</accession>